<dbReference type="AlphaFoldDB" id="A0A1R1LAS2"/>
<evidence type="ECO:0000313" key="2">
    <source>
        <dbReference type="Proteomes" id="UP000187085"/>
    </source>
</evidence>
<sequence length="115" mass="13056">MTSYRHDAWEHLRGALVQVRKNGTVLREGLVEDVMPDSSALWIAADGLAGRVLIEAAEGHEVWVEPRQLEGKRAYRMTLSALQHREGDQVRGMHLNRQAADESLFRGGRRWPRTA</sequence>
<keyword evidence="2" id="KW-1185">Reference proteome</keyword>
<accession>A0A1R1LAS2</accession>
<evidence type="ECO:0000313" key="1">
    <source>
        <dbReference type="EMBL" id="OMH24588.1"/>
    </source>
</evidence>
<gene>
    <name evidence="1" type="ORF">BKD30_08015</name>
</gene>
<protein>
    <submittedName>
        <fullName evidence="1">Uncharacterized protein</fullName>
    </submittedName>
</protein>
<dbReference type="STRING" id="554083.BKD30_08015"/>
<reference evidence="1 2" key="1">
    <citation type="submission" date="2016-12" db="EMBL/GenBank/DDBJ databases">
        <title>Draft genome of Tersicoccus phoenicis 1P05MA.</title>
        <authorList>
            <person name="Nakajima Y."/>
            <person name="Yoshizawa S."/>
            <person name="Nakamura K."/>
            <person name="Ogura Y."/>
            <person name="Hayashi T."/>
            <person name="Kogure K."/>
        </authorList>
    </citation>
    <scope>NUCLEOTIDE SEQUENCE [LARGE SCALE GENOMIC DNA]</scope>
    <source>
        <strain evidence="1 2">1p05MA</strain>
    </source>
</reference>
<organism evidence="1 2">
    <name type="scientific">Tersicoccus phoenicis</name>
    <dbReference type="NCBI Taxonomy" id="554083"/>
    <lineage>
        <taxon>Bacteria</taxon>
        <taxon>Bacillati</taxon>
        <taxon>Actinomycetota</taxon>
        <taxon>Actinomycetes</taxon>
        <taxon>Micrococcales</taxon>
        <taxon>Micrococcaceae</taxon>
        <taxon>Tersicoccus</taxon>
    </lineage>
</organism>
<dbReference type="EMBL" id="MRDE01000052">
    <property type="protein sequence ID" value="OMH24588.1"/>
    <property type="molecule type" value="Genomic_DNA"/>
</dbReference>
<comment type="caution">
    <text evidence="1">The sequence shown here is derived from an EMBL/GenBank/DDBJ whole genome shotgun (WGS) entry which is preliminary data.</text>
</comment>
<dbReference type="Proteomes" id="UP000187085">
    <property type="component" value="Unassembled WGS sequence"/>
</dbReference>
<proteinExistence type="predicted"/>
<name>A0A1R1LAS2_9MICC</name>